<dbReference type="AlphaFoldDB" id="A0A9W9HVU1"/>
<accession>A0A9W9HVU1</accession>
<comment type="caution">
    <text evidence="1">The sequence shown here is derived from an EMBL/GenBank/DDBJ whole genome shotgun (WGS) entry which is preliminary data.</text>
</comment>
<evidence type="ECO:0000313" key="2">
    <source>
        <dbReference type="Proteomes" id="UP001149163"/>
    </source>
</evidence>
<reference evidence="1" key="1">
    <citation type="submission" date="2022-11" db="EMBL/GenBank/DDBJ databases">
        <authorList>
            <person name="Petersen C."/>
        </authorList>
    </citation>
    <scope>NUCLEOTIDE SEQUENCE</scope>
    <source>
        <strain evidence="1">IBT 26290</strain>
    </source>
</reference>
<dbReference type="Proteomes" id="UP001149163">
    <property type="component" value="Unassembled WGS sequence"/>
</dbReference>
<protein>
    <submittedName>
        <fullName evidence="1">Uncharacterized protein</fullName>
    </submittedName>
</protein>
<keyword evidence="2" id="KW-1185">Reference proteome</keyword>
<name>A0A9W9HVU1_9EURO</name>
<organism evidence="1 2">
    <name type="scientific">Penicillium canariense</name>
    <dbReference type="NCBI Taxonomy" id="189055"/>
    <lineage>
        <taxon>Eukaryota</taxon>
        <taxon>Fungi</taxon>
        <taxon>Dikarya</taxon>
        <taxon>Ascomycota</taxon>
        <taxon>Pezizomycotina</taxon>
        <taxon>Eurotiomycetes</taxon>
        <taxon>Eurotiomycetidae</taxon>
        <taxon>Eurotiales</taxon>
        <taxon>Aspergillaceae</taxon>
        <taxon>Penicillium</taxon>
    </lineage>
</organism>
<evidence type="ECO:0000313" key="1">
    <source>
        <dbReference type="EMBL" id="KAJ5159863.1"/>
    </source>
</evidence>
<sequence>MDNWEVDTFSVELTDQASRSDRLYANGRMQVPVYAKIAASLKNGGATYRLTDKELSQIYLVYYHDTSSRLHGGWVSSTTPGEYAGTLSDTIATNTTAGSNPRESQAGDDSPQYKKFWVSTTRIEAQAIAAAFKMPMSHKVVTTNDGHKDSYVTLTGIEPIIYTRANTSLISDPEPPNTGHLNGSCNGYGSFGVDWSQTNYYFTTNNHYLHKAELHWYERTGHDNGNRDQDADTRLIGSYKKSCTNNGNTLHLYYIWETSKETTKTVGENVNQYFWKIPAYTNITINQTANALCLTHIQFAAKIPHYQWVFEPEWHFNTWFVVYDLYGNRGVFEATNNDKTGEVVIGNSNRSLGNAITEQPTVSYPDRHSSGST</sequence>
<reference evidence="1" key="2">
    <citation type="journal article" date="2023" name="IMA Fungus">
        <title>Comparative genomic study of the Penicillium genus elucidates a diverse pangenome and 15 lateral gene transfer events.</title>
        <authorList>
            <person name="Petersen C."/>
            <person name="Sorensen T."/>
            <person name="Nielsen M.R."/>
            <person name="Sondergaard T.E."/>
            <person name="Sorensen J.L."/>
            <person name="Fitzpatrick D.A."/>
            <person name="Frisvad J.C."/>
            <person name="Nielsen K.L."/>
        </authorList>
    </citation>
    <scope>NUCLEOTIDE SEQUENCE</scope>
    <source>
        <strain evidence="1">IBT 26290</strain>
    </source>
</reference>
<dbReference type="GeneID" id="81428168"/>
<dbReference type="RefSeq" id="XP_056541421.1">
    <property type="nucleotide sequence ID" value="XM_056688992.1"/>
</dbReference>
<dbReference type="OrthoDB" id="4463410at2759"/>
<gene>
    <name evidence="1" type="ORF">N7482_006867</name>
</gene>
<dbReference type="EMBL" id="JAPQKN010000004">
    <property type="protein sequence ID" value="KAJ5159863.1"/>
    <property type="molecule type" value="Genomic_DNA"/>
</dbReference>
<proteinExistence type="predicted"/>